<accession>A0A5C6RSJ8</accession>
<reference evidence="4 5" key="1">
    <citation type="submission" date="2019-08" db="EMBL/GenBank/DDBJ databases">
        <title>Genome of Vicingus serpentipes NCIMB 15042.</title>
        <authorList>
            <person name="Bowman J.P."/>
        </authorList>
    </citation>
    <scope>NUCLEOTIDE SEQUENCE [LARGE SCALE GENOMIC DNA]</scope>
    <source>
        <strain evidence="4 5">NCIMB 15042</strain>
    </source>
</reference>
<organism evidence="4 5">
    <name type="scientific">Vicingus serpentipes</name>
    <dbReference type="NCBI Taxonomy" id="1926625"/>
    <lineage>
        <taxon>Bacteria</taxon>
        <taxon>Pseudomonadati</taxon>
        <taxon>Bacteroidota</taxon>
        <taxon>Flavobacteriia</taxon>
        <taxon>Flavobacteriales</taxon>
        <taxon>Vicingaceae</taxon>
        <taxon>Vicingus</taxon>
    </lineage>
</organism>
<dbReference type="InterPro" id="IPR026444">
    <property type="entry name" value="Secre_tail"/>
</dbReference>
<proteinExistence type="predicted"/>
<dbReference type="Proteomes" id="UP000321721">
    <property type="component" value="Unassembled WGS sequence"/>
</dbReference>
<dbReference type="Pfam" id="PF18962">
    <property type="entry name" value="Por_Secre_tail"/>
    <property type="match status" value="1"/>
</dbReference>
<evidence type="ECO:0000259" key="3">
    <source>
        <dbReference type="Pfam" id="PF18962"/>
    </source>
</evidence>
<dbReference type="EMBL" id="VOOS01000003">
    <property type="protein sequence ID" value="TXB65311.1"/>
    <property type="molecule type" value="Genomic_DNA"/>
</dbReference>
<comment type="caution">
    <text evidence="4">The sequence shown here is derived from an EMBL/GenBank/DDBJ whole genome shotgun (WGS) entry which is preliminary data.</text>
</comment>
<feature type="signal peptide" evidence="2">
    <location>
        <begin position="1"/>
        <end position="20"/>
    </location>
</feature>
<feature type="domain" description="Secretion system C-terminal sorting" evidence="3">
    <location>
        <begin position="282"/>
        <end position="358"/>
    </location>
</feature>
<keyword evidence="1 2" id="KW-0732">Signal</keyword>
<dbReference type="RefSeq" id="WP_147100231.1">
    <property type="nucleotide sequence ID" value="NZ_VOOS01000003.1"/>
</dbReference>
<protein>
    <submittedName>
        <fullName evidence="4">T9SS type A sorting domain-containing protein</fullName>
    </submittedName>
</protein>
<evidence type="ECO:0000313" key="4">
    <source>
        <dbReference type="EMBL" id="TXB65311.1"/>
    </source>
</evidence>
<dbReference type="AlphaFoldDB" id="A0A5C6RSJ8"/>
<gene>
    <name evidence="4" type="ORF">FRY74_07775</name>
</gene>
<evidence type="ECO:0000313" key="5">
    <source>
        <dbReference type="Proteomes" id="UP000321721"/>
    </source>
</evidence>
<evidence type="ECO:0000256" key="2">
    <source>
        <dbReference type="SAM" id="SignalP"/>
    </source>
</evidence>
<sequence length="362" mass="40534">MNKNILLLLFTLCFSQFYYAQITITDSDMPNVNDVITYSITTDPQGQDPVLTGANYSWDYSLLQSTTQRSDTFVSVISTPIAYQFYFNNGILYSSWKASYALKGVDIGIPQVPITDVYNFYKKSSGEYSNVGFGSNINGIPSSTRNIPVDVEYVFPLNYGNTNVSNSEFGISVPTFGFYGQSLERNDSVDGWGTLTTPYGTFNCLRVKSVLSKIDTTYIDVVSFGTTIARPEEIEYKWLANGMSTPVLKIVTNNGNITSIEYQDSLSTVGINELEELTNISIFPNPTRNYVSITLNSKLSTKSSMLVKDNLGRVVAEQNYNLVHGKNILLIDFVKYNINPGIYFIEILVDEKIYTNKVLFTE</sequence>
<feature type="chain" id="PRO_5022871565" evidence="2">
    <location>
        <begin position="21"/>
        <end position="362"/>
    </location>
</feature>
<dbReference type="NCBIfam" id="TIGR04183">
    <property type="entry name" value="Por_Secre_tail"/>
    <property type="match status" value="1"/>
</dbReference>
<name>A0A5C6RSJ8_9FLAO</name>
<dbReference type="OrthoDB" id="1491323at2"/>
<evidence type="ECO:0000256" key="1">
    <source>
        <dbReference type="ARBA" id="ARBA00022729"/>
    </source>
</evidence>
<keyword evidence="5" id="KW-1185">Reference proteome</keyword>